<accession>A0AAD5LCJ2</accession>
<dbReference type="PANTHER" id="PTHR12771">
    <property type="entry name" value="ENGULFMENT AND CELL MOTILITY"/>
    <property type="match status" value="1"/>
</dbReference>
<feature type="domain" description="ELMO" evidence="2">
    <location>
        <begin position="218"/>
        <end position="374"/>
    </location>
</feature>
<evidence type="ECO:0000259" key="2">
    <source>
        <dbReference type="PROSITE" id="PS51335"/>
    </source>
</evidence>
<evidence type="ECO:0000313" key="3">
    <source>
        <dbReference type="EMBL" id="KAJ0393611.1"/>
    </source>
</evidence>
<dbReference type="EMBL" id="JAKCXM010000478">
    <property type="protein sequence ID" value="KAJ0393611.1"/>
    <property type="molecule type" value="Genomic_DNA"/>
</dbReference>
<dbReference type="PANTHER" id="PTHR12771:SF56">
    <property type="entry name" value="CED-12"/>
    <property type="match status" value="1"/>
</dbReference>
<evidence type="ECO:0000256" key="1">
    <source>
        <dbReference type="SAM" id="MobiDB-lite"/>
    </source>
</evidence>
<sequence length="394" mass="44466">MGGESGVLCRYFFQAMMVDEDAPPDEYSACLMLSAAPTLAELRARFPFVGTFHFRVQVPTRDGSYCWMDLTESQRELPVGRDREIRVKVLQISLEPSDVSEIDAALVDAPEDRQFDAFFRAQQQQLQQQRQHSHRGGERDESGQDVGAVLSGVTKALTSKMKQSGLGQTLQKQSAKIWEKVKGATGGPAMTPPTAAALAQLAKLVSAMKTPLSEGNREHIDFLARLWATCFDPQPFTPRGQPWGQLGFRYEDPLGELQCVLPLQCLVFFHEVHRQVALPMLNDQALPNHPDVYPYALVASKVTYLLAEILQLRDGACLGLERPFWRLFEDPIAFYELFSIVFHSFDQSWKARNGKSNDVGFHLDYVADFAQELLRRGPENVPMLVDYAHQMQKW</sequence>
<comment type="caution">
    <text evidence="3">The sequence shown here is derived from an EMBL/GenBank/DDBJ whole genome shotgun (WGS) entry which is preliminary data.</text>
</comment>
<reference evidence="3" key="1">
    <citation type="submission" date="2021-12" db="EMBL/GenBank/DDBJ databases">
        <title>Prjna785345.</title>
        <authorList>
            <person name="Rujirawat T."/>
            <person name="Krajaejun T."/>
        </authorList>
    </citation>
    <scope>NUCLEOTIDE SEQUENCE</scope>
    <source>
        <strain evidence="3">Pi057C3</strain>
    </source>
</reference>
<dbReference type="Pfam" id="PF04727">
    <property type="entry name" value="ELMO_CED12"/>
    <property type="match status" value="1"/>
</dbReference>
<evidence type="ECO:0000313" key="4">
    <source>
        <dbReference type="Proteomes" id="UP001209570"/>
    </source>
</evidence>
<gene>
    <name evidence="3" type="ORF">P43SY_005153</name>
</gene>
<dbReference type="InterPro" id="IPR050868">
    <property type="entry name" value="ELMO_domain-containing"/>
</dbReference>
<protein>
    <recommendedName>
        <fullName evidence="2">ELMO domain-containing protein</fullName>
    </recommendedName>
</protein>
<name>A0AAD5LCJ2_PYTIN</name>
<dbReference type="InterPro" id="IPR006816">
    <property type="entry name" value="ELMO_dom"/>
</dbReference>
<dbReference type="PROSITE" id="PS51335">
    <property type="entry name" value="ELMO"/>
    <property type="match status" value="1"/>
</dbReference>
<proteinExistence type="predicted"/>
<organism evidence="3 4">
    <name type="scientific">Pythium insidiosum</name>
    <name type="common">Pythiosis disease agent</name>
    <dbReference type="NCBI Taxonomy" id="114742"/>
    <lineage>
        <taxon>Eukaryota</taxon>
        <taxon>Sar</taxon>
        <taxon>Stramenopiles</taxon>
        <taxon>Oomycota</taxon>
        <taxon>Peronosporomycetes</taxon>
        <taxon>Pythiales</taxon>
        <taxon>Pythiaceae</taxon>
        <taxon>Pythium</taxon>
    </lineage>
</organism>
<keyword evidence="4" id="KW-1185">Reference proteome</keyword>
<dbReference type="AlphaFoldDB" id="A0AAD5LCJ2"/>
<dbReference type="Proteomes" id="UP001209570">
    <property type="component" value="Unassembled WGS sequence"/>
</dbReference>
<feature type="region of interest" description="Disordered" evidence="1">
    <location>
        <begin position="122"/>
        <end position="145"/>
    </location>
</feature>